<proteinExistence type="inferred from homology"/>
<dbReference type="PANTHER" id="PTHR11552">
    <property type="entry name" value="GLUCOSE-METHANOL-CHOLINE GMC OXIDOREDUCTASE"/>
    <property type="match status" value="1"/>
</dbReference>
<evidence type="ECO:0000256" key="7">
    <source>
        <dbReference type="ARBA" id="ARBA00023180"/>
    </source>
</evidence>
<keyword evidence="3" id="KW-0285">Flavoprotein</keyword>
<comment type="cofactor">
    <cofactor evidence="1 9">
        <name>FAD</name>
        <dbReference type="ChEBI" id="CHEBI:57692"/>
    </cofactor>
</comment>
<dbReference type="SUPFAM" id="SSF51905">
    <property type="entry name" value="FAD/NAD(P)-binding domain"/>
    <property type="match status" value="1"/>
</dbReference>
<keyword evidence="12" id="KW-1185">Reference proteome</keyword>
<keyword evidence="5 9" id="KW-0274">FAD</keyword>
<dbReference type="PANTHER" id="PTHR11552:SF201">
    <property type="entry name" value="GLUCOSE-METHANOL-CHOLINE OXIDOREDUCTASE N-TERMINAL DOMAIN-CONTAINING PROTEIN"/>
    <property type="match status" value="1"/>
</dbReference>
<dbReference type="AlphaFoldDB" id="A0A8H6XJ05"/>
<evidence type="ECO:0000256" key="8">
    <source>
        <dbReference type="PIRSR" id="PIRSR000137-1"/>
    </source>
</evidence>
<dbReference type="OrthoDB" id="269227at2759"/>
<gene>
    <name evidence="11" type="ORF">MSAN_02050200</name>
</gene>
<dbReference type="PROSITE" id="PS00624">
    <property type="entry name" value="GMC_OXRED_2"/>
    <property type="match status" value="1"/>
</dbReference>
<dbReference type="EMBL" id="JACAZH010000026">
    <property type="protein sequence ID" value="KAF7341942.1"/>
    <property type="molecule type" value="Genomic_DNA"/>
</dbReference>
<organism evidence="11 12">
    <name type="scientific">Mycena sanguinolenta</name>
    <dbReference type="NCBI Taxonomy" id="230812"/>
    <lineage>
        <taxon>Eukaryota</taxon>
        <taxon>Fungi</taxon>
        <taxon>Dikarya</taxon>
        <taxon>Basidiomycota</taxon>
        <taxon>Agaricomycotina</taxon>
        <taxon>Agaricomycetes</taxon>
        <taxon>Agaricomycetidae</taxon>
        <taxon>Agaricales</taxon>
        <taxon>Marasmiineae</taxon>
        <taxon>Mycenaceae</taxon>
        <taxon>Mycena</taxon>
    </lineage>
</organism>
<sequence length="606" mass="64716">MAAGIKCYMGPSHANAMLLPTFFILFVLSGVGLCKLYEDVADLPGLHYDFVIVGGGTAGNVVANRLSENPHVSVLVLEAGPSNNGVLDSEVPFLSVEMFLNPTYSWNYTTTPIPGFNGRSVSYSRAFILGGCSAHNGMVYTRGAAADFDRYAELSGDAGWSWNQLFPYFLKNEKWTSPTDHHETRGQFDPHVHGTNGPISVSLNGFSLPTFEQKVIQTTKEFPHDFPFNLDPNSGKELGVSWVQSTIGGGERSTSATGYLAPRFIQRQNLHVLLHAQVSKLVNATRKMGKPSFDGVEFRYKNSLFVAHAAKEIVLSGGAIGSPQILMNSGVGAHAMLSALGIPTVLDLPSVGQNASDQPLMVTQWAVNSTDTFDFIRQNATRFAEGMAQWNASRTGPFVDSGGSMTHLGWFRLAQDSPAFSVHADPSSGPDAPHLEFSFIPAGSTPGNSMSIFIALVSPVSRGSVVINSSDPFAPPLIDPGYFSNKWDLLAIRDGISLAERFVSAPAWSGFVGAMTPNLANLSSADLETVIRNMAAPNLHMVGTAGMSARGAAYGVVDPDLQVKGAVGLSVIDASVVPIVPSAHTQAGTYAFAERGSDLLKQRWGL</sequence>
<feature type="active site" description="Proton acceptor" evidence="8">
    <location>
        <position position="584"/>
    </location>
</feature>
<accession>A0A8H6XJ05</accession>
<evidence type="ECO:0000313" key="12">
    <source>
        <dbReference type="Proteomes" id="UP000623467"/>
    </source>
</evidence>
<evidence type="ECO:0000259" key="10">
    <source>
        <dbReference type="PROSITE" id="PS00624"/>
    </source>
</evidence>
<keyword evidence="4" id="KW-0732">Signal</keyword>
<dbReference type="InterPro" id="IPR000172">
    <property type="entry name" value="GMC_OxRdtase_N"/>
</dbReference>
<evidence type="ECO:0000256" key="2">
    <source>
        <dbReference type="ARBA" id="ARBA00010790"/>
    </source>
</evidence>
<evidence type="ECO:0000256" key="5">
    <source>
        <dbReference type="ARBA" id="ARBA00022827"/>
    </source>
</evidence>
<evidence type="ECO:0000256" key="9">
    <source>
        <dbReference type="PIRSR" id="PIRSR000137-2"/>
    </source>
</evidence>
<evidence type="ECO:0000256" key="1">
    <source>
        <dbReference type="ARBA" id="ARBA00001974"/>
    </source>
</evidence>
<feature type="active site" description="Proton donor" evidence="8">
    <location>
        <position position="540"/>
    </location>
</feature>
<evidence type="ECO:0000256" key="6">
    <source>
        <dbReference type="ARBA" id="ARBA00023002"/>
    </source>
</evidence>
<dbReference type="PIRSF" id="PIRSF000137">
    <property type="entry name" value="Alcohol_oxidase"/>
    <property type="match status" value="1"/>
</dbReference>
<feature type="binding site" evidence="9">
    <location>
        <position position="278"/>
    </location>
    <ligand>
        <name>FAD</name>
        <dbReference type="ChEBI" id="CHEBI:57692"/>
    </ligand>
</feature>
<feature type="domain" description="Glucose-methanol-choline oxidoreductase N-terminal" evidence="10">
    <location>
        <begin position="318"/>
        <end position="332"/>
    </location>
</feature>
<dbReference type="InterPro" id="IPR007867">
    <property type="entry name" value="GMC_OxRtase_C"/>
</dbReference>
<dbReference type="SUPFAM" id="SSF54373">
    <property type="entry name" value="FAD-linked reductases, C-terminal domain"/>
    <property type="match status" value="1"/>
</dbReference>
<comment type="similarity">
    <text evidence="2">Belongs to the GMC oxidoreductase family.</text>
</comment>
<dbReference type="GO" id="GO:0016614">
    <property type="term" value="F:oxidoreductase activity, acting on CH-OH group of donors"/>
    <property type="evidence" value="ECO:0007669"/>
    <property type="project" value="InterPro"/>
</dbReference>
<name>A0A8H6XJ05_9AGAR</name>
<keyword evidence="6" id="KW-0560">Oxidoreductase</keyword>
<dbReference type="Proteomes" id="UP000623467">
    <property type="component" value="Unassembled WGS sequence"/>
</dbReference>
<evidence type="ECO:0000313" key="11">
    <source>
        <dbReference type="EMBL" id="KAF7341942.1"/>
    </source>
</evidence>
<reference evidence="11" key="1">
    <citation type="submission" date="2020-05" db="EMBL/GenBank/DDBJ databases">
        <title>Mycena genomes resolve the evolution of fungal bioluminescence.</title>
        <authorList>
            <person name="Tsai I.J."/>
        </authorList>
    </citation>
    <scope>NUCLEOTIDE SEQUENCE</scope>
    <source>
        <strain evidence="11">160909Yilan</strain>
    </source>
</reference>
<evidence type="ECO:0000256" key="3">
    <source>
        <dbReference type="ARBA" id="ARBA00022630"/>
    </source>
</evidence>
<dbReference type="Gene3D" id="3.50.50.60">
    <property type="entry name" value="FAD/NAD(P)-binding domain"/>
    <property type="match status" value="1"/>
</dbReference>
<dbReference type="InterPro" id="IPR036188">
    <property type="entry name" value="FAD/NAD-bd_sf"/>
</dbReference>
<dbReference type="Pfam" id="PF00732">
    <property type="entry name" value="GMC_oxred_N"/>
    <property type="match status" value="1"/>
</dbReference>
<dbReference type="GO" id="GO:0050660">
    <property type="term" value="F:flavin adenine dinucleotide binding"/>
    <property type="evidence" value="ECO:0007669"/>
    <property type="project" value="InterPro"/>
</dbReference>
<dbReference type="InterPro" id="IPR012132">
    <property type="entry name" value="GMC_OxRdtase"/>
</dbReference>
<protein>
    <submittedName>
        <fullName evidence="11">GMC oxidoreductase</fullName>
    </submittedName>
</protein>
<feature type="binding site" evidence="9">
    <location>
        <begin position="136"/>
        <end position="139"/>
    </location>
    <ligand>
        <name>FAD</name>
        <dbReference type="ChEBI" id="CHEBI:57692"/>
    </ligand>
</feature>
<comment type="caution">
    <text evidence="11">The sequence shown here is derived from an EMBL/GenBank/DDBJ whole genome shotgun (WGS) entry which is preliminary data.</text>
</comment>
<evidence type="ECO:0000256" key="4">
    <source>
        <dbReference type="ARBA" id="ARBA00022729"/>
    </source>
</evidence>
<dbReference type="Gene3D" id="3.30.560.10">
    <property type="entry name" value="Glucose Oxidase, domain 3"/>
    <property type="match status" value="1"/>
</dbReference>
<dbReference type="Pfam" id="PF05199">
    <property type="entry name" value="GMC_oxred_C"/>
    <property type="match status" value="1"/>
</dbReference>
<keyword evidence="7" id="KW-0325">Glycoprotein</keyword>